<accession>A0A1C0U1N8</accession>
<reference evidence="1 2" key="1">
    <citation type="submission" date="2015-12" db="EMBL/GenBank/DDBJ databases">
        <title>Genome comparisons provide insights into the role of secondary metabolites in the pathogenic phase of the Photorhabdus life cycle.</title>
        <authorList>
            <person name="Tobias N.J."/>
            <person name="Mishra B."/>
            <person name="Gupta D.K."/>
            <person name="Thines M."/>
            <person name="Stinear T.P."/>
            <person name="Bode H.B."/>
        </authorList>
    </citation>
    <scope>NUCLEOTIDE SEQUENCE [LARGE SCALE GENOMIC DNA]</scope>
    <source>
        <strain evidence="1 2">PB68.1</strain>
    </source>
</reference>
<sequence>MGRKSDAVNTTKEITQTAMHHIRTIISDIFSDDATKTTGIHPAVFMISDIFL</sequence>
<evidence type="ECO:0000313" key="2">
    <source>
        <dbReference type="Proteomes" id="UP000093476"/>
    </source>
</evidence>
<evidence type="ECO:0000313" key="1">
    <source>
        <dbReference type="EMBL" id="OCQ51838.1"/>
    </source>
</evidence>
<dbReference type="AlphaFoldDB" id="A0A1C0U1N8"/>
<name>A0A1C0U1N8_9GAMM</name>
<comment type="caution">
    <text evidence="1">The sequence shown here is derived from an EMBL/GenBank/DDBJ whole genome shotgun (WGS) entry which is preliminary data.</text>
</comment>
<dbReference type="PATRIC" id="fig|286156.4.peg.3349"/>
<keyword evidence="2" id="KW-1185">Reference proteome</keyword>
<dbReference type="Proteomes" id="UP000093476">
    <property type="component" value="Unassembled WGS sequence"/>
</dbReference>
<dbReference type="STRING" id="286156.Ppb6_02953"/>
<proteinExistence type="predicted"/>
<protein>
    <submittedName>
        <fullName evidence="1">Uncharacterized protein</fullName>
    </submittedName>
</protein>
<organism evidence="1 2">
    <name type="scientific">Photorhabdus australis subsp. thailandensis</name>
    <dbReference type="NCBI Taxonomy" id="2805096"/>
    <lineage>
        <taxon>Bacteria</taxon>
        <taxon>Pseudomonadati</taxon>
        <taxon>Pseudomonadota</taxon>
        <taxon>Gammaproteobacteria</taxon>
        <taxon>Enterobacterales</taxon>
        <taxon>Morganellaceae</taxon>
        <taxon>Photorhabdus</taxon>
    </lineage>
</organism>
<gene>
    <name evidence="1" type="ORF">Ppb6_02953</name>
</gene>
<dbReference type="EMBL" id="LOMY01000104">
    <property type="protein sequence ID" value="OCQ51838.1"/>
    <property type="molecule type" value="Genomic_DNA"/>
</dbReference>